<dbReference type="EMBL" id="BMAR01000024">
    <property type="protein sequence ID" value="GFR48520.1"/>
    <property type="molecule type" value="Genomic_DNA"/>
</dbReference>
<feature type="region of interest" description="Disordered" evidence="1">
    <location>
        <begin position="268"/>
        <end position="299"/>
    </location>
</feature>
<feature type="compositionally biased region" description="Low complexity" evidence="1">
    <location>
        <begin position="148"/>
        <end position="186"/>
    </location>
</feature>
<organism evidence="2 3">
    <name type="scientific">Astrephomene gubernaculifera</name>
    <dbReference type="NCBI Taxonomy" id="47775"/>
    <lineage>
        <taxon>Eukaryota</taxon>
        <taxon>Viridiplantae</taxon>
        <taxon>Chlorophyta</taxon>
        <taxon>core chlorophytes</taxon>
        <taxon>Chlorophyceae</taxon>
        <taxon>CS clade</taxon>
        <taxon>Chlamydomonadales</taxon>
        <taxon>Astrephomenaceae</taxon>
        <taxon>Astrephomene</taxon>
    </lineage>
</organism>
<feature type="compositionally biased region" description="Low complexity" evidence="1">
    <location>
        <begin position="93"/>
        <end position="132"/>
    </location>
</feature>
<proteinExistence type="predicted"/>
<feature type="compositionally biased region" description="Gly residues" evidence="1">
    <location>
        <begin position="276"/>
        <end position="288"/>
    </location>
</feature>
<feature type="region of interest" description="Disordered" evidence="1">
    <location>
        <begin position="329"/>
        <end position="382"/>
    </location>
</feature>
<feature type="compositionally biased region" description="Low complexity" evidence="1">
    <location>
        <begin position="329"/>
        <end position="366"/>
    </location>
</feature>
<dbReference type="AlphaFoldDB" id="A0AAD3DUV8"/>
<feature type="compositionally biased region" description="Pro residues" evidence="1">
    <location>
        <begin position="133"/>
        <end position="147"/>
    </location>
</feature>
<gene>
    <name evidence="2" type="ORF">Agub_g10415</name>
</gene>
<name>A0AAD3DUV8_9CHLO</name>
<protein>
    <submittedName>
        <fullName evidence="2">Uncharacterized protein</fullName>
    </submittedName>
</protein>
<feature type="non-terminal residue" evidence="2">
    <location>
        <position position="456"/>
    </location>
</feature>
<evidence type="ECO:0000313" key="2">
    <source>
        <dbReference type="EMBL" id="GFR48520.1"/>
    </source>
</evidence>
<feature type="compositionally biased region" description="Low complexity" evidence="1">
    <location>
        <begin position="1"/>
        <end position="19"/>
    </location>
</feature>
<evidence type="ECO:0000313" key="3">
    <source>
        <dbReference type="Proteomes" id="UP001054857"/>
    </source>
</evidence>
<dbReference type="Proteomes" id="UP001054857">
    <property type="component" value="Unassembled WGS sequence"/>
</dbReference>
<reference evidence="2 3" key="1">
    <citation type="journal article" date="2021" name="Sci. Rep.">
        <title>Genome sequencing of the multicellular alga Astrephomene provides insights into convergent evolution of germ-soma differentiation.</title>
        <authorList>
            <person name="Yamashita S."/>
            <person name="Yamamoto K."/>
            <person name="Matsuzaki R."/>
            <person name="Suzuki S."/>
            <person name="Yamaguchi H."/>
            <person name="Hirooka S."/>
            <person name="Minakuchi Y."/>
            <person name="Miyagishima S."/>
            <person name="Kawachi M."/>
            <person name="Toyoda A."/>
            <person name="Nozaki H."/>
        </authorList>
    </citation>
    <scope>NUCLEOTIDE SEQUENCE [LARGE SCALE GENOMIC DNA]</scope>
    <source>
        <strain evidence="2 3">NIES-4017</strain>
    </source>
</reference>
<feature type="compositionally biased region" description="Low complexity" evidence="1">
    <location>
        <begin position="37"/>
        <end position="86"/>
    </location>
</feature>
<feature type="compositionally biased region" description="Low complexity" evidence="1">
    <location>
        <begin position="289"/>
        <end position="299"/>
    </location>
</feature>
<sequence>MNSEEQGGSAAARSQAASAGKEHGSFAAMPKLPSRPSATKAKTADTGSTGAAATTDNASNSDSSCNTAANSEPKTAAAAASSSRPSCGPTLPPRATRPATASAKPPTTTTTTTTPAASASAPAVPTPSTSSSEPPPAAAATPTPTPSNPTTTPTTTPTTRRAGGLSALPPRGGLLPLPPSSTTSGPVLDPDEPAALAEVRRSIHAVRVQMISSALRLGYDHENALVKQVLYRLALAERLKAPWRRPGKRPDPVAAAAREAARRMEEAKAAAAAAGGEAGAGTGGGGAATEGEPAGGAAEEPGLGFTVKIMLIGLQGSGKTQLAHALLGPTASSSTSSTSSSSSGSNSPTSSPSASAAAGAANGPTGQSAPQPPQPQPQQHAAVHPFEGATRRVTVLRGAAHGIGLEFIDTPGLSLAAGGAARNCGVLQQIRRAYLAHRPDLLVYVDRLDAPAPAAG</sequence>
<dbReference type="SUPFAM" id="SSF52540">
    <property type="entry name" value="P-loop containing nucleoside triphosphate hydrolases"/>
    <property type="match status" value="1"/>
</dbReference>
<feature type="region of interest" description="Disordered" evidence="1">
    <location>
        <begin position="1"/>
        <end position="191"/>
    </location>
</feature>
<accession>A0AAD3DUV8</accession>
<comment type="caution">
    <text evidence="2">The sequence shown here is derived from an EMBL/GenBank/DDBJ whole genome shotgun (WGS) entry which is preliminary data.</text>
</comment>
<dbReference type="InterPro" id="IPR027417">
    <property type="entry name" value="P-loop_NTPase"/>
</dbReference>
<evidence type="ECO:0000256" key="1">
    <source>
        <dbReference type="SAM" id="MobiDB-lite"/>
    </source>
</evidence>
<keyword evidence="3" id="KW-1185">Reference proteome</keyword>
<dbReference type="Gene3D" id="3.40.50.300">
    <property type="entry name" value="P-loop containing nucleotide triphosphate hydrolases"/>
    <property type="match status" value="1"/>
</dbReference>